<dbReference type="SUPFAM" id="SSF55120">
    <property type="entry name" value="Pseudouridine synthase"/>
    <property type="match status" value="1"/>
</dbReference>
<reference evidence="7" key="1">
    <citation type="submission" date="2021-11" db="EMBL/GenBank/DDBJ databases">
        <title>The first genome sequence of unculturable Mycoplasma faucium obtained by de novo assembly of metagenomic reads.</title>
        <authorList>
            <person name="Sabat A.J."/>
            <person name="Bathoorn E."/>
            <person name="Akkerboom V."/>
            <person name="Friedrich A.W."/>
        </authorList>
    </citation>
    <scope>NUCLEOTIDE SEQUENCE [LARGE SCALE GENOMIC DNA]</scope>
    <source>
        <strain evidence="7">UMCG-MFM1</strain>
    </source>
</reference>
<dbReference type="CDD" id="cd00165">
    <property type="entry name" value="S4"/>
    <property type="match status" value="1"/>
</dbReference>
<dbReference type="NCBIfam" id="TIGR00005">
    <property type="entry name" value="rluA_subfam"/>
    <property type="match status" value="1"/>
</dbReference>
<dbReference type="SUPFAM" id="SSF55174">
    <property type="entry name" value="Alpha-L RNA-binding motif"/>
    <property type="match status" value="1"/>
</dbReference>
<comment type="similarity">
    <text evidence="2 5">Belongs to the pseudouridine synthase RluA family.</text>
</comment>
<proteinExistence type="inferred from homology"/>
<sequence>MFKIKVLYSDRIDKYIANNIPEISRNDIQKLISEGAIFVNDIKINKNKYLLKIDDEITIIKLIDKQTNLIEQNIKIDIVYENENYLIINKPSGMVVHPAPGHRENTLANALIYHFKNNLSNVNGLLRMGIVHRIDKDTSGLLLIAKNNETHNYFASLLKNHEIKRTYYAICDGEIENKIINLDLPIGRDPKNRQRFAVSFLNSKNAYTTVEPLKYLMINNQEKTLVKCILKTGRTHQIRVHLAYIKHPIYGDPIYNKKIDDFNQRLCAKELDFIDKDGKNMHFEIDYPNVMLNEINNESK</sequence>
<dbReference type="InterPro" id="IPR006145">
    <property type="entry name" value="PsdUridine_synth_RsuA/RluA"/>
</dbReference>
<dbReference type="CDD" id="cd02869">
    <property type="entry name" value="PseudoU_synth_RluA_like"/>
    <property type="match status" value="1"/>
</dbReference>
<comment type="catalytic activity">
    <reaction evidence="1 5">
        <text>a uridine in RNA = a pseudouridine in RNA</text>
        <dbReference type="Rhea" id="RHEA:48348"/>
        <dbReference type="Rhea" id="RHEA-COMP:12068"/>
        <dbReference type="Rhea" id="RHEA-COMP:12069"/>
        <dbReference type="ChEBI" id="CHEBI:65314"/>
        <dbReference type="ChEBI" id="CHEBI:65315"/>
    </reaction>
</comment>
<dbReference type="InterPro" id="IPR036986">
    <property type="entry name" value="S4_RNA-bd_sf"/>
</dbReference>
<evidence type="ECO:0000256" key="5">
    <source>
        <dbReference type="RuleBase" id="RU362028"/>
    </source>
</evidence>
<evidence type="ECO:0000313" key="8">
    <source>
        <dbReference type="Proteomes" id="UP001622612"/>
    </source>
</evidence>
<dbReference type="RefSeq" id="WP_405311375.1">
    <property type="nucleotide sequence ID" value="NZ_CP088155.1"/>
</dbReference>
<dbReference type="PROSITE" id="PS50889">
    <property type="entry name" value="S4"/>
    <property type="match status" value="1"/>
</dbReference>
<dbReference type="InterPro" id="IPR006224">
    <property type="entry name" value="PsdUridine_synth_RluA-like_CS"/>
</dbReference>
<accession>A0ABZ2TL29</accession>
<dbReference type="InterPro" id="IPR050188">
    <property type="entry name" value="RluA_PseudoU_synthase"/>
</dbReference>
<evidence type="ECO:0000256" key="3">
    <source>
        <dbReference type="ARBA" id="ARBA00023235"/>
    </source>
</evidence>
<dbReference type="Proteomes" id="UP001622612">
    <property type="component" value="Chromosome"/>
</dbReference>
<dbReference type="EC" id="5.4.99.-" evidence="5"/>
<evidence type="ECO:0000256" key="2">
    <source>
        <dbReference type="ARBA" id="ARBA00010876"/>
    </source>
</evidence>
<dbReference type="InterPro" id="IPR002942">
    <property type="entry name" value="S4_RNA-bd"/>
</dbReference>
<evidence type="ECO:0000256" key="1">
    <source>
        <dbReference type="ARBA" id="ARBA00000073"/>
    </source>
</evidence>
<dbReference type="InterPro" id="IPR006225">
    <property type="entry name" value="PsdUridine_synth_RluC/D"/>
</dbReference>
<keyword evidence="3 5" id="KW-0413">Isomerase</keyword>
<dbReference type="PANTHER" id="PTHR21600:SF44">
    <property type="entry name" value="RIBOSOMAL LARGE SUBUNIT PSEUDOURIDINE SYNTHASE D"/>
    <property type="match status" value="1"/>
</dbReference>
<protein>
    <recommendedName>
        <fullName evidence="5">Pseudouridine synthase</fullName>
        <ecNumber evidence="5">5.4.99.-</ecNumber>
    </recommendedName>
</protein>
<keyword evidence="8" id="KW-1185">Reference proteome</keyword>
<keyword evidence="4" id="KW-0694">RNA-binding</keyword>
<gene>
    <name evidence="7" type="ORF">LQ356_02790</name>
</gene>
<dbReference type="PROSITE" id="PS01129">
    <property type="entry name" value="PSI_RLU"/>
    <property type="match status" value="1"/>
</dbReference>
<evidence type="ECO:0000259" key="6">
    <source>
        <dbReference type="SMART" id="SM00363"/>
    </source>
</evidence>
<dbReference type="PANTHER" id="PTHR21600">
    <property type="entry name" value="MITOCHONDRIAL RNA PSEUDOURIDINE SYNTHASE"/>
    <property type="match status" value="1"/>
</dbReference>
<dbReference type="Gene3D" id="3.10.290.10">
    <property type="entry name" value="RNA-binding S4 domain"/>
    <property type="match status" value="1"/>
</dbReference>
<evidence type="ECO:0000313" key="7">
    <source>
        <dbReference type="EMBL" id="WYM97112.1"/>
    </source>
</evidence>
<name>A0ABZ2TL29_9BACT</name>
<dbReference type="EMBL" id="CP088155">
    <property type="protein sequence ID" value="WYM97112.1"/>
    <property type="molecule type" value="Genomic_DNA"/>
</dbReference>
<evidence type="ECO:0000256" key="4">
    <source>
        <dbReference type="PROSITE-ProRule" id="PRU00182"/>
    </source>
</evidence>
<feature type="domain" description="RNA-binding S4" evidence="6">
    <location>
        <begin position="10"/>
        <end position="75"/>
    </location>
</feature>
<dbReference type="Pfam" id="PF01479">
    <property type="entry name" value="S4"/>
    <property type="match status" value="1"/>
</dbReference>
<dbReference type="InterPro" id="IPR020103">
    <property type="entry name" value="PsdUridine_synth_cat_dom_sf"/>
</dbReference>
<organism evidence="7 8">
    <name type="scientific">Metamycoplasma faucium</name>
    <dbReference type="NCBI Taxonomy" id="56142"/>
    <lineage>
        <taxon>Bacteria</taxon>
        <taxon>Bacillati</taxon>
        <taxon>Mycoplasmatota</taxon>
        <taxon>Mycoplasmoidales</taxon>
        <taxon>Metamycoplasmataceae</taxon>
        <taxon>Metamycoplasma</taxon>
    </lineage>
</organism>
<dbReference type="Gene3D" id="3.30.2350.10">
    <property type="entry name" value="Pseudouridine synthase"/>
    <property type="match status" value="1"/>
</dbReference>
<comment type="function">
    <text evidence="5">Responsible for synthesis of pseudouridine from uracil.</text>
</comment>
<dbReference type="Pfam" id="PF00849">
    <property type="entry name" value="PseudoU_synth_2"/>
    <property type="match status" value="1"/>
</dbReference>
<dbReference type="SMART" id="SM00363">
    <property type="entry name" value="S4"/>
    <property type="match status" value="1"/>
</dbReference>